<dbReference type="GO" id="GO:0005886">
    <property type="term" value="C:plasma membrane"/>
    <property type="evidence" value="ECO:0007669"/>
    <property type="project" value="UniProtKB-SubCell"/>
</dbReference>
<evidence type="ECO:0000256" key="3">
    <source>
        <dbReference type="ARBA" id="ARBA00022692"/>
    </source>
</evidence>
<gene>
    <name evidence="9" type="ORF">NCTC12282_02060</name>
</gene>
<reference evidence="9 10" key="1">
    <citation type="submission" date="2019-03" db="EMBL/GenBank/DDBJ databases">
        <authorList>
            <consortium name="Pathogen Informatics"/>
        </authorList>
    </citation>
    <scope>NUCLEOTIDE SEQUENCE [LARGE SCALE GENOMIC DNA]</scope>
    <source>
        <strain evidence="9 10">NCTC12282</strain>
    </source>
</reference>
<accession>A0A484ZGA2</accession>
<feature type="compositionally biased region" description="Polar residues" evidence="6">
    <location>
        <begin position="1"/>
        <end position="19"/>
    </location>
</feature>
<evidence type="ECO:0000256" key="4">
    <source>
        <dbReference type="ARBA" id="ARBA00022989"/>
    </source>
</evidence>
<sequence length="86" mass="9933">MSEISQKQLNAPSGYTASQAGPRYAYDNDEIDLFELLLRLWDKKGLILMVTLVTTLMAGIYAFTAKEQWTVKAYVSRQEWPRWTIT</sequence>
<evidence type="ECO:0000256" key="5">
    <source>
        <dbReference type="ARBA" id="ARBA00023136"/>
    </source>
</evidence>
<comment type="subcellular location">
    <subcellularLocation>
        <location evidence="1">Cell membrane</location>
        <topology evidence="1">Multi-pass membrane protein</topology>
    </subcellularLocation>
</comment>
<evidence type="ECO:0000313" key="10">
    <source>
        <dbReference type="Proteomes" id="UP000373449"/>
    </source>
</evidence>
<dbReference type="InterPro" id="IPR003856">
    <property type="entry name" value="LPS_length_determ_N"/>
</dbReference>
<evidence type="ECO:0000256" key="7">
    <source>
        <dbReference type="SAM" id="Phobius"/>
    </source>
</evidence>
<evidence type="ECO:0000256" key="1">
    <source>
        <dbReference type="ARBA" id="ARBA00004651"/>
    </source>
</evidence>
<evidence type="ECO:0000256" key="2">
    <source>
        <dbReference type="ARBA" id="ARBA00022475"/>
    </source>
</evidence>
<dbReference type="RefSeq" id="WP_166792973.1">
    <property type="nucleotide sequence ID" value="NZ_CAADJA010000002.1"/>
</dbReference>
<feature type="region of interest" description="Disordered" evidence="6">
    <location>
        <begin position="1"/>
        <end position="22"/>
    </location>
</feature>
<protein>
    <submittedName>
        <fullName evidence="9">Chain length determinant protein WzzB</fullName>
    </submittedName>
</protein>
<keyword evidence="3 7" id="KW-0812">Transmembrane</keyword>
<dbReference type="AlphaFoldDB" id="A0A484ZGA2"/>
<dbReference type="Proteomes" id="UP000373449">
    <property type="component" value="Unassembled WGS sequence"/>
</dbReference>
<organism evidence="9 10">
    <name type="scientific">Budvicia aquatica</name>
    <dbReference type="NCBI Taxonomy" id="82979"/>
    <lineage>
        <taxon>Bacteria</taxon>
        <taxon>Pseudomonadati</taxon>
        <taxon>Pseudomonadota</taxon>
        <taxon>Gammaproteobacteria</taxon>
        <taxon>Enterobacterales</taxon>
        <taxon>Budviciaceae</taxon>
        <taxon>Budvicia</taxon>
    </lineage>
</organism>
<evidence type="ECO:0000313" key="9">
    <source>
        <dbReference type="EMBL" id="VFS47125.1"/>
    </source>
</evidence>
<keyword evidence="5 7" id="KW-0472">Membrane</keyword>
<dbReference type="EMBL" id="CAADJA010000002">
    <property type="protein sequence ID" value="VFS47125.1"/>
    <property type="molecule type" value="Genomic_DNA"/>
</dbReference>
<proteinExistence type="predicted"/>
<feature type="domain" description="Polysaccharide chain length determinant N-terminal" evidence="8">
    <location>
        <begin position="29"/>
        <end position="77"/>
    </location>
</feature>
<evidence type="ECO:0000259" key="8">
    <source>
        <dbReference type="Pfam" id="PF02706"/>
    </source>
</evidence>
<feature type="transmembrane region" description="Helical" evidence="7">
    <location>
        <begin position="46"/>
        <end position="64"/>
    </location>
</feature>
<keyword evidence="2" id="KW-1003">Cell membrane</keyword>
<dbReference type="Pfam" id="PF02706">
    <property type="entry name" value="Wzz"/>
    <property type="match status" value="1"/>
</dbReference>
<keyword evidence="4 7" id="KW-1133">Transmembrane helix</keyword>
<evidence type="ECO:0000256" key="6">
    <source>
        <dbReference type="SAM" id="MobiDB-lite"/>
    </source>
</evidence>
<name>A0A484ZGA2_9GAMM</name>